<keyword evidence="1" id="KW-0812">Transmembrane</keyword>
<dbReference type="Pfam" id="PF01882">
    <property type="entry name" value="DUF58"/>
    <property type="match status" value="1"/>
</dbReference>
<proteinExistence type="predicted"/>
<accession>A0A7Z8JY64</accession>
<dbReference type="PANTHER" id="PTHR34351:SF1">
    <property type="entry name" value="SLR1927 PROTEIN"/>
    <property type="match status" value="1"/>
</dbReference>
<feature type="domain" description="DUF58" evidence="2">
    <location>
        <begin position="203"/>
        <end position="300"/>
    </location>
</feature>
<keyword evidence="1" id="KW-1133">Transmembrane helix</keyword>
<feature type="non-terminal residue" evidence="3">
    <location>
        <position position="414"/>
    </location>
</feature>
<gene>
    <name evidence="3" type="ORF">FA014_12010</name>
</gene>
<dbReference type="Proteomes" id="UP000308121">
    <property type="component" value="Unassembled WGS sequence"/>
</dbReference>
<name>A0A7Z8JY64_9CELL</name>
<protein>
    <submittedName>
        <fullName evidence="3">DUF58 domain-containing protein</fullName>
    </submittedName>
</protein>
<feature type="transmembrane region" description="Helical" evidence="1">
    <location>
        <begin position="37"/>
        <end position="55"/>
    </location>
</feature>
<evidence type="ECO:0000256" key="1">
    <source>
        <dbReference type="SAM" id="Phobius"/>
    </source>
</evidence>
<keyword evidence="1" id="KW-0472">Membrane</keyword>
<dbReference type="EMBL" id="SZYE01000094">
    <property type="protein sequence ID" value="TKR23278.1"/>
    <property type="molecule type" value="Genomic_DNA"/>
</dbReference>
<evidence type="ECO:0000259" key="2">
    <source>
        <dbReference type="Pfam" id="PF01882"/>
    </source>
</evidence>
<evidence type="ECO:0000313" key="4">
    <source>
        <dbReference type="Proteomes" id="UP000308121"/>
    </source>
</evidence>
<comment type="caution">
    <text evidence="3">The sequence shown here is derived from an EMBL/GenBank/DDBJ whole genome shotgun (WGS) entry which is preliminary data.</text>
</comment>
<reference evidence="3 4" key="1">
    <citation type="submission" date="2019-05" db="EMBL/GenBank/DDBJ databases">
        <title>Genome sequence of Cellulomonas hominis strain CS1.</title>
        <authorList>
            <person name="Belmont J."/>
            <person name="Maclea K.S."/>
        </authorList>
    </citation>
    <scope>NUCLEOTIDE SEQUENCE [LARGE SCALE GENOMIC DNA]</scope>
    <source>
        <strain evidence="3 4">CS1</strain>
    </source>
</reference>
<dbReference type="PANTHER" id="PTHR34351">
    <property type="entry name" value="SLR1927 PROTEIN-RELATED"/>
    <property type="match status" value="1"/>
</dbReference>
<evidence type="ECO:0000313" key="3">
    <source>
        <dbReference type="EMBL" id="TKR23278.1"/>
    </source>
</evidence>
<dbReference type="InterPro" id="IPR002881">
    <property type="entry name" value="DUF58"/>
</dbReference>
<dbReference type="OrthoDB" id="9812729at2"/>
<organism evidence="3 4">
    <name type="scientific">Cellulomonas hominis</name>
    <dbReference type="NCBI Taxonomy" id="156981"/>
    <lineage>
        <taxon>Bacteria</taxon>
        <taxon>Bacillati</taxon>
        <taxon>Actinomycetota</taxon>
        <taxon>Actinomycetes</taxon>
        <taxon>Micrococcales</taxon>
        <taxon>Cellulomonadaceae</taxon>
        <taxon>Cellulomonas</taxon>
    </lineage>
</organism>
<sequence length="414" mass="43615">MRLRPTRRGVGLVVLGLAVGATGTAFGSTDLLTIGTLPVLLVVLGMLAVGVVDPGRGQGLRTRRTVQPDPVHVGGTADVQVEVGLARGASRARLTDLQLREQAAVELSGGRPLRATVAREPRAVRLRYPVHATRRGRWALGPLVVTRTDPFGVARVRATLGARETVTVWPAVVDLPVPRELLVAEPERSVVGARSAAPDDAALRDYRVGDDLRRVHWPSSARRGELVVRSDERAGMRPVTVLLDQPAPGDALEWCISLAASIALATHAAGHPTHLLTGTAADDPRAVRLEAPGRQQLLEATVDLTGQPDAATAEAALLAEIRGLDEADGGSGLVIAVLGPQGPAGRAALAGVSQTRPGWALVRGADGDEKATATARQLRRAGWRVVQAADLGEQRGLGRRRVRLPGQVDGRLEQ</sequence>
<dbReference type="AlphaFoldDB" id="A0A7Z8JY64"/>